<reference evidence="3 4" key="1">
    <citation type="submission" date="2017-09" db="EMBL/GenBank/DDBJ databases">
        <title>WGS assembly of Aquilegia coerulea Goldsmith.</title>
        <authorList>
            <person name="Hodges S."/>
            <person name="Kramer E."/>
            <person name="Nordborg M."/>
            <person name="Tomkins J."/>
            <person name="Borevitz J."/>
            <person name="Derieg N."/>
            <person name="Yan J."/>
            <person name="Mihaltcheva S."/>
            <person name="Hayes R.D."/>
            <person name="Rokhsar D."/>
        </authorList>
    </citation>
    <scope>NUCLEOTIDE SEQUENCE [LARGE SCALE GENOMIC DNA]</scope>
    <source>
        <strain evidence="4">cv. Goldsmith</strain>
    </source>
</reference>
<dbReference type="PRINTS" id="PR00305">
    <property type="entry name" value="1433ZETA"/>
</dbReference>
<evidence type="ECO:0000313" key="3">
    <source>
        <dbReference type="EMBL" id="PIA53557.1"/>
    </source>
</evidence>
<feature type="domain" description="14-3-3" evidence="2">
    <location>
        <begin position="16"/>
        <end position="247"/>
    </location>
</feature>
<accession>A0A2G5EDA8</accession>
<dbReference type="SMART" id="SM00101">
    <property type="entry name" value="14_3_3"/>
    <property type="match status" value="1"/>
</dbReference>
<dbReference type="SUPFAM" id="SSF48445">
    <property type="entry name" value="14-3-3 protein"/>
    <property type="match status" value="2"/>
</dbReference>
<dbReference type="InParanoid" id="A0A2G5EDA8"/>
<evidence type="ECO:0000313" key="4">
    <source>
        <dbReference type="Proteomes" id="UP000230069"/>
    </source>
</evidence>
<dbReference type="STRING" id="218851.A0A2G5EDA8"/>
<dbReference type="AlphaFoldDB" id="A0A2G5EDA8"/>
<proteinExistence type="inferred from homology"/>
<organism evidence="3 4">
    <name type="scientific">Aquilegia coerulea</name>
    <name type="common">Rocky mountain columbine</name>
    <dbReference type="NCBI Taxonomy" id="218851"/>
    <lineage>
        <taxon>Eukaryota</taxon>
        <taxon>Viridiplantae</taxon>
        <taxon>Streptophyta</taxon>
        <taxon>Embryophyta</taxon>
        <taxon>Tracheophyta</taxon>
        <taxon>Spermatophyta</taxon>
        <taxon>Magnoliopsida</taxon>
        <taxon>Ranunculales</taxon>
        <taxon>Ranunculaceae</taxon>
        <taxon>Thalictroideae</taxon>
        <taxon>Aquilegia</taxon>
    </lineage>
</organism>
<sequence length="373" mass="43389">MIGCVCSKMMASQFLREECVYLAKLSKVLFRYGDMREFMEGVAKMGVKELTNDERYLLCFAYKKIIKVKIKTWKVICSIEQKEKNLAKVERAKIISKYKNKIGFDISMICLAILELLESENSYLIEQTLPKESYKFYLENLAEHIDMTMGNRIENELTKICNGILNILESHLVSHNTLLGVSAESFAYLYTDYFILKEKIDYRKCLASFKVEAEPDMKKIVSKLSLEDNVYLASVAEEAEQYDDVVEVMRNIVEKVGVEKLTLEQRYILHLAYEKLLLSIGASWRLLIVFSVRENSTVITEKYWNMIRSELDKMYDELEKLMQPKAPAMKQHTFEKSPCKYYFEIQSKCAEYLEMLKSSALINDAEESGTKYG</sequence>
<dbReference type="PANTHER" id="PTHR18860">
    <property type="entry name" value="14-3-3 PROTEIN"/>
    <property type="match status" value="1"/>
</dbReference>
<dbReference type="Proteomes" id="UP000230069">
    <property type="component" value="Unassembled WGS sequence"/>
</dbReference>
<name>A0A2G5EDA8_AQUCA</name>
<dbReference type="InterPro" id="IPR000308">
    <property type="entry name" value="14-3-3"/>
</dbReference>
<dbReference type="InterPro" id="IPR023410">
    <property type="entry name" value="14-3-3_domain"/>
</dbReference>
<evidence type="ECO:0000259" key="2">
    <source>
        <dbReference type="SMART" id="SM00101"/>
    </source>
</evidence>
<dbReference type="EMBL" id="KZ305026">
    <property type="protein sequence ID" value="PIA53557.1"/>
    <property type="molecule type" value="Genomic_DNA"/>
</dbReference>
<keyword evidence="4" id="KW-1185">Reference proteome</keyword>
<evidence type="ECO:0000256" key="1">
    <source>
        <dbReference type="ARBA" id="ARBA00006141"/>
    </source>
</evidence>
<dbReference type="Gene3D" id="1.20.190.20">
    <property type="entry name" value="14-3-3 domain"/>
    <property type="match status" value="3"/>
</dbReference>
<comment type="similarity">
    <text evidence="1">Belongs to the 14-3-3 family.</text>
</comment>
<dbReference type="Pfam" id="PF00244">
    <property type="entry name" value="14-3-3"/>
    <property type="match status" value="2"/>
</dbReference>
<protein>
    <recommendedName>
        <fullName evidence="2">14-3-3 domain-containing protein</fullName>
    </recommendedName>
</protein>
<dbReference type="InterPro" id="IPR036815">
    <property type="entry name" value="14-3-3_dom_sf"/>
</dbReference>
<gene>
    <name evidence="3" type="ORF">AQUCO_00900261v1</name>
</gene>